<dbReference type="EMBL" id="CM007897">
    <property type="protein sequence ID" value="OTG17909.1"/>
    <property type="molecule type" value="Genomic_DNA"/>
</dbReference>
<evidence type="ECO:0000313" key="4">
    <source>
        <dbReference type="EMBL" id="OTG17910.1"/>
    </source>
</evidence>
<evidence type="ECO:0000313" key="3">
    <source>
        <dbReference type="EMBL" id="OTG17909.1"/>
    </source>
</evidence>
<dbReference type="Gramene" id="mRNA:HanXRQr2_Chr04g0146751">
    <property type="protein sequence ID" value="CDS:HanXRQr2_Chr04g0146751.1"/>
    <property type="gene ID" value="HanXRQr2_Chr04g0146751"/>
</dbReference>
<dbReference type="Gramene" id="mRNA:HanXRQr2_Chr04g0146741">
    <property type="protein sequence ID" value="CDS:HanXRQr2_Chr04g0146741.1"/>
    <property type="gene ID" value="HanXRQr2_Chr04g0146741"/>
</dbReference>
<evidence type="ECO:0000313" key="2">
    <source>
        <dbReference type="EMBL" id="KAF5808556.1"/>
    </source>
</evidence>
<reference evidence="1" key="3">
    <citation type="submission" date="2020-06" db="EMBL/GenBank/DDBJ databases">
        <title>Helianthus annuus Genome sequencing and assembly Release 2.</title>
        <authorList>
            <person name="Gouzy J."/>
            <person name="Langlade N."/>
            <person name="Munos S."/>
        </authorList>
    </citation>
    <scope>NUCLEOTIDE SEQUENCE</scope>
    <source>
        <tissue evidence="1">Leaves</tissue>
    </source>
</reference>
<reference evidence="1 5" key="1">
    <citation type="journal article" date="2017" name="Nature">
        <title>The sunflower genome provides insights into oil metabolism, flowering and Asterid evolution.</title>
        <authorList>
            <person name="Badouin H."/>
            <person name="Gouzy J."/>
            <person name="Grassa C.J."/>
            <person name="Murat F."/>
            <person name="Staton S.E."/>
            <person name="Cottret L."/>
            <person name="Lelandais-Briere C."/>
            <person name="Owens G.L."/>
            <person name="Carrere S."/>
            <person name="Mayjonade B."/>
            <person name="Legrand L."/>
            <person name="Gill N."/>
            <person name="Kane N.C."/>
            <person name="Bowers J.E."/>
            <person name="Hubner S."/>
            <person name="Bellec A."/>
            <person name="Berard A."/>
            <person name="Berges H."/>
            <person name="Blanchet N."/>
            <person name="Boniface M.C."/>
            <person name="Brunel D."/>
            <person name="Catrice O."/>
            <person name="Chaidir N."/>
            <person name="Claudel C."/>
            <person name="Donnadieu C."/>
            <person name="Faraut T."/>
            <person name="Fievet G."/>
            <person name="Helmstetter N."/>
            <person name="King M."/>
            <person name="Knapp S.J."/>
            <person name="Lai Z."/>
            <person name="Le Paslier M.C."/>
            <person name="Lippi Y."/>
            <person name="Lorenzon L."/>
            <person name="Mandel J.R."/>
            <person name="Marage G."/>
            <person name="Marchand G."/>
            <person name="Marquand E."/>
            <person name="Bret-Mestries E."/>
            <person name="Morien E."/>
            <person name="Nambeesan S."/>
            <person name="Nguyen T."/>
            <person name="Pegot-Espagnet P."/>
            <person name="Pouilly N."/>
            <person name="Raftis F."/>
            <person name="Sallet E."/>
            <person name="Schiex T."/>
            <person name="Thomas J."/>
            <person name="Vandecasteele C."/>
            <person name="Vares D."/>
            <person name="Vear F."/>
            <person name="Vautrin S."/>
            <person name="Crespi M."/>
            <person name="Mangin B."/>
            <person name="Burke J.M."/>
            <person name="Salse J."/>
            <person name="Munos S."/>
            <person name="Vincourt P."/>
            <person name="Rieseberg L.H."/>
            <person name="Langlade N.B."/>
        </authorList>
    </citation>
    <scope>NUCLEOTIDE SEQUENCE [LARGE SCALE GENOMIC DNA]</scope>
    <source>
        <strain evidence="5">cv. SF193</strain>
        <tissue evidence="1">Leaves</tissue>
    </source>
</reference>
<dbReference type="Proteomes" id="UP000215914">
    <property type="component" value="Chromosome 8"/>
</dbReference>
<name>A0A251U3J1_HELAN</name>
<dbReference type="Gene3D" id="3.80.10.10">
    <property type="entry name" value="Ribonuclease Inhibitor"/>
    <property type="match status" value="1"/>
</dbReference>
<dbReference type="EMBL" id="MNCJ02000319">
    <property type="protein sequence ID" value="KAF5808556.1"/>
    <property type="molecule type" value="Genomic_DNA"/>
</dbReference>
<dbReference type="InterPro" id="IPR032675">
    <property type="entry name" value="LRR_dom_sf"/>
</dbReference>
<proteinExistence type="predicted"/>
<keyword evidence="5" id="KW-1185">Reference proteome</keyword>
<dbReference type="STRING" id="4232.A0A251U3J1"/>
<evidence type="ECO:0000313" key="5">
    <source>
        <dbReference type="Proteomes" id="UP000215914"/>
    </source>
</evidence>
<dbReference type="AlphaFoldDB" id="A0A251U3J1"/>
<protein>
    <submittedName>
        <fullName evidence="1">Leucine-rich repeat domain superfamily</fullName>
    </submittedName>
    <submittedName>
        <fullName evidence="4">Putative leucine-rich repeat domain, L domain-like protein</fullName>
    </submittedName>
</protein>
<organism evidence="4 5">
    <name type="scientific">Helianthus annuus</name>
    <name type="common">Common sunflower</name>
    <dbReference type="NCBI Taxonomy" id="4232"/>
    <lineage>
        <taxon>Eukaryota</taxon>
        <taxon>Viridiplantae</taxon>
        <taxon>Streptophyta</taxon>
        <taxon>Embryophyta</taxon>
        <taxon>Tracheophyta</taxon>
        <taxon>Spermatophyta</taxon>
        <taxon>Magnoliopsida</taxon>
        <taxon>eudicotyledons</taxon>
        <taxon>Gunneridae</taxon>
        <taxon>Pentapetalae</taxon>
        <taxon>asterids</taxon>
        <taxon>campanulids</taxon>
        <taxon>Asterales</taxon>
        <taxon>Asteraceae</taxon>
        <taxon>Asteroideae</taxon>
        <taxon>Heliantheae alliance</taxon>
        <taxon>Heliantheae</taxon>
        <taxon>Helianthus</taxon>
    </lineage>
</organism>
<gene>
    <name evidence="3" type="ORF">HannXRQ_Chr08g0217381</name>
    <name evidence="4" type="ORF">HannXRQ_Chr08g0217391</name>
    <name evidence="1" type="ORF">HanXRQr2_Chr04g0146741</name>
    <name evidence="2" type="ORF">HanXRQr2_Chr04g0146751</name>
</gene>
<dbReference type="EMBL" id="CM007897">
    <property type="protein sequence ID" value="OTG17910.1"/>
    <property type="molecule type" value="Genomic_DNA"/>
</dbReference>
<dbReference type="EMBL" id="MNCJ02000319">
    <property type="protein sequence ID" value="KAF5808555.1"/>
    <property type="molecule type" value="Genomic_DNA"/>
</dbReference>
<sequence length="213" mass="23573">MVDLANFKESAIHKSFSSNKKRSHQLKSSTKSSDVCQKVKPEAYRLVSQWLTVLSNVRASEMVHGLFDDVMMVQENDGFLTRCLDGKKATDCRLQSVAVGTSARGGLGKLSVRGINKNTKLRFIVIDCGCPSLKVLSCYGITDLGLEAIGNGCGFLKQMLFKKCYFVSDKGLVSFTEFEAAKSLECLQLEECNKISLTRDLGRRLKRGEGGRR</sequence>
<reference evidence="4" key="2">
    <citation type="submission" date="2017-02" db="EMBL/GenBank/DDBJ databases">
        <title>Sunflower complete genome.</title>
        <authorList>
            <person name="Langlade N."/>
            <person name="Munos S."/>
        </authorList>
    </citation>
    <scope>NUCLEOTIDE SEQUENCE [LARGE SCALE GENOMIC DNA]</scope>
    <source>
        <tissue evidence="4">Leaves</tissue>
    </source>
</reference>
<dbReference type="SUPFAM" id="SSF52047">
    <property type="entry name" value="RNI-like"/>
    <property type="match status" value="1"/>
</dbReference>
<accession>A0A251U3J1</accession>
<evidence type="ECO:0000313" key="1">
    <source>
        <dbReference type="EMBL" id="KAF5808555.1"/>
    </source>
</evidence>